<comment type="caution">
    <text evidence="1">The sequence shown here is derived from an EMBL/GenBank/DDBJ whole genome shotgun (WGS) entry which is preliminary data.</text>
</comment>
<reference evidence="1" key="1">
    <citation type="submission" date="2019-12" db="EMBL/GenBank/DDBJ databases">
        <title>Genome sequencing and annotation of Brassica cretica.</title>
        <authorList>
            <person name="Studholme D.J."/>
            <person name="Sarris P.F."/>
        </authorList>
    </citation>
    <scope>NUCLEOTIDE SEQUENCE</scope>
    <source>
        <strain evidence="1">PFS-102/07</strain>
        <tissue evidence="1">Leaf</tissue>
    </source>
</reference>
<organism evidence="1">
    <name type="scientific">Brassica cretica</name>
    <name type="common">Mustard</name>
    <dbReference type="NCBI Taxonomy" id="69181"/>
    <lineage>
        <taxon>Eukaryota</taxon>
        <taxon>Viridiplantae</taxon>
        <taxon>Streptophyta</taxon>
        <taxon>Embryophyta</taxon>
        <taxon>Tracheophyta</taxon>
        <taxon>Spermatophyta</taxon>
        <taxon>Magnoliopsida</taxon>
        <taxon>eudicotyledons</taxon>
        <taxon>Gunneridae</taxon>
        <taxon>Pentapetalae</taxon>
        <taxon>rosids</taxon>
        <taxon>malvids</taxon>
        <taxon>Brassicales</taxon>
        <taxon>Brassicaceae</taxon>
        <taxon>Brassiceae</taxon>
        <taxon>Brassica</taxon>
    </lineage>
</organism>
<dbReference type="AlphaFoldDB" id="A0A8S9M0W4"/>
<name>A0A8S9M0W4_BRACR</name>
<protein>
    <submittedName>
        <fullName evidence="1">Uncharacterized protein</fullName>
    </submittedName>
</protein>
<dbReference type="EMBL" id="QGKY02000089">
    <property type="protein sequence ID" value="KAF2613395.1"/>
    <property type="molecule type" value="Genomic_DNA"/>
</dbReference>
<sequence length="122" mass="13703">MSWGATIDDGHGLFVVGTQQEEHAAEETEAQQPEHVQVNPEVEQIEPQHGRSTRQSTRPSYLEDYVLLADVDTKSTLRFEVACCKCRAEDKGWNELGVSQIWIDLVNEVADLSSRESYLGVL</sequence>
<evidence type="ECO:0000313" key="1">
    <source>
        <dbReference type="EMBL" id="KAF2613395.1"/>
    </source>
</evidence>
<gene>
    <name evidence="1" type="ORF">F2Q70_00012916</name>
</gene>
<accession>A0A8S9M0W4</accession>
<proteinExistence type="predicted"/>